<dbReference type="Gene3D" id="3.20.20.100">
    <property type="entry name" value="NADP-dependent oxidoreductase domain"/>
    <property type="match status" value="1"/>
</dbReference>
<evidence type="ECO:0000256" key="2">
    <source>
        <dbReference type="SAM" id="MobiDB-lite"/>
    </source>
</evidence>
<dbReference type="EMBL" id="CAUYUJ010016649">
    <property type="protein sequence ID" value="CAK0867498.1"/>
    <property type="molecule type" value="Genomic_DNA"/>
</dbReference>
<keyword evidence="5" id="KW-1185">Reference proteome</keyword>
<accession>A0ABN9V3W9</accession>
<dbReference type="PROSITE" id="PS00062">
    <property type="entry name" value="ALDOKETO_REDUCTASE_2"/>
    <property type="match status" value="1"/>
</dbReference>
<feature type="region of interest" description="Disordered" evidence="2">
    <location>
        <begin position="1"/>
        <end position="21"/>
    </location>
</feature>
<dbReference type="PANTHER" id="PTHR43364:SF4">
    <property type="entry name" value="NAD(P)-LINKED OXIDOREDUCTASE SUPERFAMILY PROTEIN"/>
    <property type="match status" value="1"/>
</dbReference>
<evidence type="ECO:0000313" key="5">
    <source>
        <dbReference type="Proteomes" id="UP001189429"/>
    </source>
</evidence>
<proteinExistence type="predicted"/>
<protein>
    <recommendedName>
        <fullName evidence="3">NADP-dependent oxidoreductase domain-containing protein</fullName>
    </recommendedName>
</protein>
<feature type="compositionally biased region" description="Polar residues" evidence="2">
    <location>
        <begin position="1"/>
        <end position="10"/>
    </location>
</feature>
<reference evidence="4" key="1">
    <citation type="submission" date="2023-10" db="EMBL/GenBank/DDBJ databases">
        <authorList>
            <person name="Chen Y."/>
            <person name="Shah S."/>
            <person name="Dougan E. K."/>
            <person name="Thang M."/>
            <person name="Chan C."/>
        </authorList>
    </citation>
    <scope>NUCLEOTIDE SEQUENCE [LARGE SCALE GENOMIC DNA]</scope>
</reference>
<dbReference type="InterPro" id="IPR018170">
    <property type="entry name" value="Aldo/ket_reductase_CS"/>
</dbReference>
<dbReference type="SUPFAM" id="SSF51430">
    <property type="entry name" value="NAD(P)-linked oxidoreductase"/>
    <property type="match status" value="1"/>
</dbReference>
<gene>
    <name evidence="4" type="ORF">PCOR1329_LOCUS54423</name>
</gene>
<comment type="caution">
    <text evidence="4">The sequence shown here is derived from an EMBL/GenBank/DDBJ whole genome shotgun (WGS) entry which is preliminary data.</text>
</comment>
<keyword evidence="1" id="KW-0560">Oxidoreductase</keyword>
<organism evidence="4 5">
    <name type="scientific">Prorocentrum cordatum</name>
    <dbReference type="NCBI Taxonomy" id="2364126"/>
    <lineage>
        <taxon>Eukaryota</taxon>
        <taxon>Sar</taxon>
        <taxon>Alveolata</taxon>
        <taxon>Dinophyceae</taxon>
        <taxon>Prorocentrales</taxon>
        <taxon>Prorocentraceae</taxon>
        <taxon>Prorocentrum</taxon>
    </lineage>
</organism>
<dbReference type="PANTHER" id="PTHR43364">
    <property type="entry name" value="NADH-SPECIFIC METHYLGLYOXAL REDUCTASE-RELATED"/>
    <property type="match status" value="1"/>
</dbReference>
<dbReference type="InterPro" id="IPR036812">
    <property type="entry name" value="NAD(P)_OxRdtase_dom_sf"/>
</dbReference>
<sequence>MAQGQPQNESGAEDPGSASFMPRSEAADARMAMSSTLTRQTRFDSTRFRLLLADAARLDAPEAIQHALSIRRQPLPGPEGGLELSQLGVGTWQWGNKLLWGYDEADDDRLAGVFDAFADGGATWFDTGDSYGTGELEGQAERLLGRFSRARLQRGGSPVVLATKLAAYPWRLTPESMVEAVRASNARVGRPVDLAQMHWSPRSYGLGFQEDALLEGLCRCYEAGLCRAVGLSNFGPRGLRRAAAALEARGVPLALNQVQFSLLSEERRSGVAEVCRELGVRLVAYSPLCLGLLAGRYGAGADGAPAELPKSPVRALLFSALLADAGLQRLLGLLREIAGARGKTPAQVALNWALEAGGGCAIVGARSAGQAEENLGACGWRLTPGEVQALEQAAEKAPRTQKNPFFSD</sequence>
<dbReference type="InterPro" id="IPR050523">
    <property type="entry name" value="AKR_Detox_Biosynth"/>
</dbReference>
<dbReference type="Proteomes" id="UP001189429">
    <property type="component" value="Unassembled WGS sequence"/>
</dbReference>
<evidence type="ECO:0000313" key="4">
    <source>
        <dbReference type="EMBL" id="CAK0867498.1"/>
    </source>
</evidence>
<dbReference type="Pfam" id="PF00248">
    <property type="entry name" value="Aldo_ket_red"/>
    <property type="match status" value="1"/>
</dbReference>
<dbReference type="InterPro" id="IPR023210">
    <property type="entry name" value="NADP_OxRdtase_dom"/>
</dbReference>
<evidence type="ECO:0000256" key="1">
    <source>
        <dbReference type="ARBA" id="ARBA00023002"/>
    </source>
</evidence>
<feature type="domain" description="NADP-dependent oxidoreductase" evidence="3">
    <location>
        <begin position="87"/>
        <end position="394"/>
    </location>
</feature>
<name>A0ABN9V3W9_9DINO</name>
<evidence type="ECO:0000259" key="3">
    <source>
        <dbReference type="Pfam" id="PF00248"/>
    </source>
</evidence>